<organism evidence="1 2">
    <name type="scientific">Amycolatopsis lexingtonensis</name>
    <dbReference type="NCBI Taxonomy" id="218822"/>
    <lineage>
        <taxon>Bacteria</taxon>
        <taxon>Bacillati</taxon>
        <taxon>Actinomycetota</taxon>
        <taxon>Actinomycetes</taxon>
        <taxon>Pseudonocardiales</taxon>
        <taxon>Pseudonocardiaceae</taxon>
        <taxon>Amycolatopsis</taxon>
    </lineage>
</organism>
<proteinExistence type="predicted"/>
<gene>
    <name evidence="1" type="ORF">H4696_009784</name>
</gene>
<protein>
    <submittedName>
        <fullName evidence="1">Uncharacterized protein</fullName>
    </submittedName>
</protein>
<dbReference type="Proteomes" id="UP000631670">
    <property type="component" value="Unassembled WGS sequence"/>
</dbReference>
<reference evidence="1 2" key="1">
    <citation type="submission" date="2020-10" db="EMBL/GenBank/DDBJ databases">
        <title>Sequencing the genomes of 1000 actinobacteria strains.</title>
        <authorList>
            <person name="Klenk H.-P."/>
        </authorList>
    </citation>
    <scope>NUCLEOTIDE SEQUENCE [LARGE SCALE GENOMIC DNA]</scope>
    <source>
        <strain evidence="1 2">DSM 44653</strain>
    </source>
</reference>
<dbReference type="EMBL" id="JADBEG010000001">
    <property type="protein sequence ID" value="MBE1502684.1"/>
    <property type="molecule type" value="Genomic_DNA"/>
</dbReference>
<keyword evidence="2" id="KW-1185">Reference proteome</keyword>
<evidence type="ECO:0000313" key="2">
    <source>
        <dbReference type="Proteomes" id="UP000631670"/>
    </source>
</evidence>
<comment type="caution">
    <text evidence="1">The sequence shown here is derived from an EMBL/GenBank/DDBJ whole genome shotgun (WGS) entry which is preliminary data.</text>
</comment>
<evidence type="ECO:0000313" key="1">
    <source>
        <dbReference type="EMBL" id="MBE1502684.1"/>
    </source>
</evidence>
<dbReference type="RefSeq" id="WP_143265406.1">
    <property type="nucleotide sequence ID" value="NZ_JADBEG010000001.1"/>
</dbReference>
<sequence length="206" mass="21941">MTPYRATARAPGVWAHQLLNTAPSAPLADVVGEIAAMSVATGEPITAYARTIGGFIPSVLLARDPSVTHGVPDVSDCERVAAALAAGDRWHSAGQVVHSVALVAIGLREGYDPAARVHTLAEFRERLLRDTGRWSGWPAELISARPQPDGTAQVYHEPGVLTFADDGQLLALAAIACDFGQERFVAHDWNTYRTTAYCRAAGPDNT</sequence>
<accession>A0ABR9IHL1</accession>
<name>A0ABR9IHL1_9PSEU</name>